<proteinExistence type="predicted"/>
<keyword evidence="1" id="KW-0812">Transmembrane</keyword>
<comment type="caution">
    <text evidence="2">The sequence shown here is derived from an EMBL/GenBank/DDBJ whole genome shotgun (WGS) entry which is preliminary data.</text>
</comment>
<keyword evidence="1" id="KW-1133">Transmembrane helix</keyword>
<dbReference type="EMBL" id="QRTP01000001">
    <property type="protein sequence ID" value="RGQ87031.1"/>
    <property type="molecule type" value="Genomic_DNA"/>
</dbReference>
<reference evidence="2 3" key="1">
    <citation type="submission" date="2018-08" db="EMBL/GenBank/DDBJ databases">
        <title>A genome reference for cultivated species of the human gut microbiota.</title>
        <authorList>
            <person name="Zou Y."/>
            <person name="Xue W."/>
            <person name="Luo G."/>
        </authorList>
    </citation>
    <scope>NUCLEOTIDE SEQUENCE [LARGE SCALE GENOMIC DNA]</scope>
    <source>
        <strain evidence="2 3">AF27-12</strain>
    </source>
</reference>
<evidence type="ECO:0000256" key="1">
    <source>
        <dbReference type="SAM" id="Phobius"/>
    </source>
</evidence>
<sequence>MYNYLINNKILYTNIMHNQMNQILNPINPMIEQISKREYITRSITSILSSATIPQINIPTSLKMINSMNWQLAQVMPPYIPSTFIPQTNVPIYPQPLYINQLTSHFTYYNSHYAFMNNIASVLSQTLNTQFNKTFSFLNHQQNFIYKNYPINYENIIAYNRILTDISPTTLKTYQELSPILQIIIDLPEKDKKSILKALFHKISFRIDSLSKTVQKKINSILSTEKAKTCSGSILITLEGINNIYSTQNETLQNFLSSFGLELFVILVFLQAYIVFHKND</sequence>
<evidence type="ECO:0000313" key="3">
    <source>
        <dbReference type="Proteomes" id="UP000286147"/>
    </source>
</evidence>
<feature type="transmembrane region" description="Helical" evidence="1">
    <location>
        <begin position="255"/>
        <end position="276"/>
    </location>
</feature>
<evidence type="ECO:0000313" key="2">
    <source>
        <dbReference type="EMBL" id="RGQ87031.1"/>
    </source>
</evidence>
<accession>A0A412CHZ9</accession>
<gene>
    <name evidence="2" type="ORF">DWY77_00240</name>
</gene>
<dbReference type="AlphaFoldDB" id="A0A412CHZ9"/>
<keyword evidence="1" id="KW-0472">Membrane</keyword>
<protein>
    <submittedName>
        <fullName evidence="2">Uncharacterized protein</fullName>
    </submittedName>
</protein>
<dbReference type="RefSeq" id="WP_118035341.1">
    <property type="nucleotide sequence ID" value="NZ_QRTP01000001.1"/>
</dbReference>
<organism evidence="2 3">
    <name type="scientific">Megamonas rupellensis</name>
    <dbReference type="NCBI Taxonomy" id="491921"/>
    <lineage>
        <taxon>Bacteria</taxon>
        <taxon>Bacillati</taxon>
        <taxon>Bacillota</taxon>
        <taxon>Negativicutes</taxon>
        <taxon>Selenomonadales</taxon>
        <taxon>Selenomonadaceae</taxon>
        <taxon>Megamonas</taxon>
    </lineage>
</organism>
<dbReference type="Proteomes" id="UP000286147">
    <property type="component" value="Unassembled WGS sequence"/>
</dbReference>
<name>A0A412CHZ9_9FIRM</name>